<dbReference type="Proteomes" id="UP000593564">
    <property type="component" value="Unassembled WGS sequence"/>
</dbReference>
<gene>
    <name evidence="1" type="ORF">HYC85_029642</name>
</gene>
<protein>
    <submittedName>
        <fullName evidence="1">Uncharacterized protein</fullName>
    </submittedName>
</protein>
<organism evidence="1 2">
    <name type="scientific">Camellia sinensis</name>
    <name type="common">Tea plant</name>
    <name type="synonym">Thea sinensis</name>
    <dbReference type="NCBI Taxonomy" id="4442"/>
    <lineage>
        <taxon>Eukaryota</taxon>
        <taxon>Viridiplantae</taxon>
        <taxon>Streptophyta</taxon>
        <taxon>Embryophyta</taxon>
        <taxon>Tracheophyta</taxon>
        <taxon>Spermatophyta</taxon>
        <taxon>Magnoliopsida</taxon>
        <taxon>eudicotyledons</taxon>
        <taxon>Gunneridae</taxon>
        <taxon>Pentapetalae</taxon>
        <taxon>asterids</taxon>
        <taxon>Ericales</taxon>
        <taxon>Theaceae</taxon>
        <taxon>Camellia</taxon>
    </lineage>
</organism>
<sequence>MLHRCVSLDFNGACLGRLGKFSDYSLLTRNGQQHTLVISVRGTTLDLWESGMIFL</sequence>
<proteinExistence type="predicted"/>
<reference evidence="2" key="1">
    <citation type="journal article" date="2020" name="Nat. Commun.">
        <title>Genome assembly of wild tea tree DASZ reveals pedigree and selection history of tea varieties.</title>
        <authorList>
            <person name="Zhang W."/>
            <person name="Zhang Y."/>
            <person name="Qiu H."/>
            <person name="Guo Y."/>
            <person name="Wan H."/>
            <person name="Zhang X."/>
            <person name="Scossa F."/>
            <person name="Alseekh S."/>
            <person name="Zhang Q."/>
            <person name="Wang P."/>
            <person name="Xu L."/>
            <person name="Schmidt M.H."/>
            <person name="Jia X."/>
            <person name="Li D."/>
            <person name="Zhu A."/>
            <person name="Guo F."/>
            <person name="Chen W."/>
            <person name="Ni D."/>
            <person name="Usadel B."/>
            <person name="Fernie A.R."/>
            <person name="Wen W."/>
        </authorList>
    </citation>
    <scope>NUCLEOTIDE SEQUENCE [LARGE SCALE GENOMIC DNA]</scope>
    <source>
        <strain evidence="2">cv. G240</strain>
    </source>
</reference>
<comment type="caution">
    <text evidence="1">The sequence shown here is derived from an EMBL/GenBank/DDBJ whole genome shotgun (WGS) entry which is preliminary data.</text>
</comment>
<keyword evidence="2" id="KW-1185">Reference proteome</keyword>
<dbReference type="AlphaFoldDB" id="A0A7J7FZU9"/>
<dbReference type="EMBL" id="JACBKZ010000014">
    <property type="protein sequence ID" value="KAF5933471.1"/>
    <property type="molecule type" value="Genomic_DNA"/>
</dbReference>
<name>A0A7J7FZU9_CAMSI</name>
<accession>A0A7J7FZU9</accession>
<evidence type="ECO:0000313" key="1">
    <source>
        <dbReference type="EMBL" id="KAF5933471.1"/>
    </source>
</evidence>
<reference evidence="1 2" key="2">
    <citation type="submission" date="2020-07" db="EMBL/GenBank/DDBJ databases">
        <title>Genome assembly of wild tea tree DASZ reveals pedigree and selection history of tea varieties.</title>
        <authorList>
            <person name="Zhang W."/>
        </authorList>
    </citation>
    <scope>NUCLEOTIDE SEQUENCE [LARGE SCALE GENOMIC DNA]</scope>
    <source>
        <strain evidence="2">cv. G240</strain>
        <tissue evidence="1">Leaf</tissue>
    </source>
</reference>
<evidence type="ECO:0000313" key="2">
    <source>
        <dbReference type="Proteomes" id="UP000593564"/>
    </source>
</evidence>